<organism evidence="1 2">
    <name type="scientific">Buteo japonicus</name>
    <dbReference type="NCBI Taxonomy" id="224669"/>
    <lineage>
        <taxon>Eukaryota</taxon>
        <taxon>Metazoa</taxon>
        <taxon>Chordata</taxon>
        <taxon>Craniata</taxon>
        <taxon>Vertebrata</taxon>
        <taxon>Euteleostomi</taxon>
        <taxon>Archelosauria</taxon>
        <taxon>Archosauria</taxon>
        <taxon>Dinosauria</taxon>
        <taxon>Saurischia</taxon>
        <taxon>Theropoda</taxon>
        <taxon>Coelurosauria</taxon>
        <taxon>Aves</taxon>
        <taxon>Neognathae</taxon>
        <taxon>Neoaves</taxon>
        <taxon>Telluraves</taxon>
        <taxon>Accipitrimorphae</taxon>
        <taxon>Accipitriformes</taxon>
        <taxon>Accipitridae</taxon>
        <taxon>Accipitrinae</taxon>
        <taxon>Buteo</taxon>
    </lineage>
</organism>
<dbReference type="AlphaFoldDB" id="A0A8B9Z822"/>
<dbReference type="Proteomes" id="UP000694555">
    <property type="component" value="Unplaced"/>
</dbReference>
<accession>A0A8B9Z822</accession>
<evidence type="ECO:0000313" key="2">
    <source>
        <dbReference type="Proteomes" id="UP000694555"/>
    </source>
</evidence>
<dbReference type="Ensembl" id="ENSBJAT00000000387.1">
    <property type="protein sequence ID" value="ENSBJAP00000000377.1"/>
    <property type="gene ID" value="ENSBJAG00000000339.1"/>
</dbReference>
<reference evidence="1" key="1">
    <citation type="submission" date="2025-08" db="UniProtKB">
        <authorList>
            <consortium name="Ensembl"/>
        </authorList>
    </citation>
    <scope>IDENTIFICATION</scope>
</reference>
<name>A0A8B9Z822_9AVES</name>
<sequence length="90" mass="10089">MEPVKTDEGRKGRLLFSSHTEILICREQVFDNLDFVTYHSQILLSRNRLLNAIKPGLVKKINRLPTPIAGLVSMSNGEKSFSAAFCTLVL</sequence>
<evidence type="ECO:0000313" key="1">
    <source>
        <dbReference type="Ensembl" id="ENSBJAP00000000377.1"/>
    </source>
</evidence>
<protein>
    <submittedName>
        <fullName evidence="1">Uncharacterized protein</fullName>
    </submittedName>
</protein>
<proteinExistence type="predicted"/>
<keyword evidence="2" id="KW-1185">Reference proteome</keyword>
<reference evidence="1" key="2">
    <citation type="submission" date="2025-09" db="UniProtKB">
        <authorList>
            <consortium name="Ensembl"/>
        </authorList>
    </citation>
    <scope>IDENTIFICATION</scope>
</reference>